<organism evidence="3 4">
    <name type="scientific">Vitrella brassicaformis (strain CCMP3155)</name>
    <dbReference type="NCBI Taxonomy" id="1169540"/>
    <lineage>
        <taxon>Eukaryota</taxon>
        <taxon>Sar</taxon>
        <taxon>Alveolata</taxon>
        <taxon>Colpodellida</taxon>
        <taxon>Vitrellaceae</taxon>
        <taxon>Vitrella</taxon>
    </lineage>
</organism>
<dbReference type="Proteomes" id="UP000041254">
    <property type="component" value="Unassembled WGS sequence"/>
</dbReference>
<name>A0A0G4E931_VITBC</name>
<reference evidence="3 4" key="1">
    <citation type="submission" date="2014-11" db="EMBL/GenBank/DDBJ databases">
        <authorList>
            <person name="Zhu J."/>
            <person name="Qi W."/>
            <person name="Song R."/>
        </authorList>
    </citation>
    <scope>NUCLEOTIDE SEQUENCE [LARGE SCALE GENOMIC DNA]</scope>
</reference>
<feature type="chain" id="PRO_5005186864" description="ATPase AAA-type core domain-containing protein" evidence="2">
    <location>
        <begin position="21"/>
        <end position="694"/>
    </location>
</feature>
<dbReference type="AlphaFoldDB" id="A0A0G4E931"/>
<dbReference type="InterPro" id="IPR027417">
    <property type="entry name" value="P-loop_NTPase"/>
</dbReference>
<accession>A0A0G4E931</accession>
<sequence>MAALVCLAALVVDLWMRCAAKTTSFMHLMPSDGRARTPSVLRAAQRARRLPAALVSREGAQADDRGGFPLTITADDLIPVNQLIDPSALRETNRLVVLSGDGQRREPAKYIGQNVIGVTATPASITALLKARDSGPFRVGPTVVTRFSRGGKTRMLKEIAKQLRAAKIPVLPITFNDETSLDPKESSSRTLIESILLRIGWSAAKNETIEAVGKELGKEVVNFGVWVGAVSVTEEVILQWLGDRPCVLMIDELNQLLKKKTPYVEGSPEAIVAAYLKTNWLGQPDRFLVFSSHVLTTSTNLQGFWVAGLGDRPMQQLRMPLIENVAEAREVISDAADEGQMCWVGRAPGLLMDLYHRDPRNADPANVLRKAKMMPSGADAPSAVGVIKMALDGNTMWAQTIPDWQRWMDIYGDNCVWPPCYLGAACTKVANSPAVEEKFGGAFCSGLRAIENFLDNLHTQPRESGKRWEGVAAAGVLLRLLESHISYTTQGKYPIGLTPEAQALLPPDVVRGCSFGDYVLAVSHPDREIRTLRQLIDYFNDSNSPIRRVDKGVAAFFVLPTHLQFEGHDFYIFITVDGQLTEVRGYQCKQGFAKKPTPASLEKIARAFRDAFGPGGGKPGGGKEPALDGLRTTPLCRTVWFTGDSGGGEDERNRKDEYDLTDSEGVPVRWPSQATMSCLVGFSLALTCPFEWLA</sequence>
<keyword evidence="2" id="KW-0732">Signal</keyword>
<evidence type="ECO:0000256" key="1">
    <source>
        <dbReference type="SAM" id="MobiDB-lite"/>
    </source>
</evidence>
<feature type="region of interest" description="Disordered" evidence="1">
    <location>
        <begin position="642"/>
        <end position="664"/>
    </location>
</feature>
<dbReference type="SUPFAM" id="SSF52540">
    <property type="entry name" value="P-loop containing nucleoside triphosphate hydrolases"/>
    <property type="match status" value="1"/>
</dbReference>
<keyword evidence="4" id="KW-1185">Reference proteome</keyword>
<protein>
    <recommendedName>
        <fullName evidence="5">ATPase AAA-type core domain-containing protein</fullName>
    </recommendedName>
</protein>
<evidence type="ECO:0008006" key="5">
    <source>
        <dbReference type="Google" id="ProtNLM"/>
    </source>
</evidence>
<feature type="signal peptide" evidence="2">
    <location>
        <begin position="1"/>
        <end position="20"/>
    </location>
</feature>
<evidence type="ECO:0000313" key="3">
    <source>
        <dbReference type="EMBL" id="CEL92040.1"/>
    </source>
</evidence>
<dbReference type="EMBL" id="CDMY01000040">
    <property type="protein sequence ID" value="CEL92040.1"/>
    <property type="molecule type" value="Genomic_DNA"/>
</dbReference>
<feature type="compositionally biased region" description="Basic and acidic residues" evidence="1">
    <location>
        <begin position="649"/>
        <end position="658"/>
    </location>
</feature>
<dbReference type="InParanoid" id="A0A0G4E931"/>
<proteinExistence type="predicted"/>
<dbReference type="PhylomeDB" id="A0A0G4E931"/>
<evidence type="ECO:0000313" key="4">
    <source>
        <dbReference type="Proteomes" id="UP000041254"/>
    </source>
</evidence>
<gene>
    <name evidence="3" type="ORF">Vbra_6778</name>
</gene>
<evidence type="ECO:0000256" key="2">
    <source>
        <dbReference type="SAM" id="SignalP"/>
    </source>
</evidence>
<dbReference type="VEuPathDB" id="CryptoDB:Vbra_6778"/>